<protein>
    <submittedName>
        <fullName evidence="6">Amino acid permease-domain-containing protein</fullName>
    </submittedName>
</protein>
<feature type="transmembrane region" description="Helical" evidence="5">
    <location>
        <begin position="184"/>
        <end position="203"/>
    </location>
</feature>
<dbReference type="PANTHER" id="PTHR11785">
    <property type="entry name" value="AMINO ACID TRANSPORTER"/>
    <property type="match status" value="1"/>
</dbReference>
<feature type="transmembrane region" description="Helical" evidence="5">
    <location>
        <begin position="131"/>
        <end position="151"/>
    </location>
</feature>
<dbReference type="Gene3D" id="1.20.1740.10">
    <property type="entry name" value="Amino acid/polyamine transporter I"/>
    <property type="match status" value="1"/>
</dbReference>
<evidence type="ECO:0000256" key="5">
    <source>
        <dbReference type="SAM" id="Phobius"/>
    </source>
</evidence>
<gene>
    <name evidence="6" type="ORF">B0T18DRAFT_424731</name>
</gene>
<feature type="transmembrane region" description="Helical" evidence="5">
    <location>
        <begin position="353"/>
        <end position="374"/>
    </location>
</feature>
<dbReference type="PIRSF" id="PIRSF006060">
    <property type="entry name" value="AA_transporter"/>
    <property type="match status" value="1"/>
</dbReference>
<dbReference type="EMBL" id="JAUKUD010000001">
    <property type="protein sequence ID" value="KAK0754330.1"/>
    <property type="molecule type" value="Genomic_DNA"/>
</dbReference>
<dbReference type="InterPro" id="IPR050598">
    <property type="entry name" value="AminoAcid_Transporter"/>
</dbReference>
<evidence type="ECO:0000256" key="3">
    <source>
        <dbReference type="ARBA" id="ARBA00022989"/>
    </source>
</evidence>
<feature type="transmembrane region" description="Helical" evidence="5">
    <location>
        <begin position="252"/>
        <end position="270"/>
    </location>
</feature>
<name>A0AA40FAY6_9PEZI</name>
<dbReference type="GO" id="GO:0015179">
    <property type="term" value="F:L-amino acid transmembrane transporter activity"/>
    <property type="evidence" value="ECO:0007669"/>
    <property type="project" value="TreeGrafter"/>
</dbReference>
<comment type="caution">
    <text evidence="6">The sequence shown here is derived from an EMBL/GenBank/DDBJ whole genome shotgun (WGS) entry which is preliminary data.</text>
</comment>
<dbReference type="PROSITE" id="PS51257">
    <property type="entry name" value="PROKAR_LIPOPROTEIN"/>
    <property type="match status" value="1"/>
</dbReference>
<evidence type="ECO:0000313" key="6">
    <source>
        <dbReference type="EMBL" id="KAK0754330.1"/>
    </source>
</evidence>
<dbReference type="AlphaFoldDB" id="A0AA40FAY6"/>
<keyword evidence="7" id="KW-1185">Reference proteome</keyword>
<keyword evidence="3 5" id="KW-1133">Transmembrane helix</keyword>
<accession>A0AA40FAY6</accession>
<reference evidence="6" key="1">
    <citation type="submission" date="2023-06" db="EMBL/GenBank/DDBJ databases">
        <title>Genome-scale phylogeny and comparative genomics of the fungal order Sordariales.</title>
        <authorList>
            <consortium name="Lawrence Berkeley National Laboratory"/>
            <person name="Hensen N."/>
            <person name="Bonometti L."/>
            <person name="Westerberg I."/>
            <person name="Brannstrom I.O."/>
            <person name="Guillou S."/>
            <person name="Cros-Aarteil S."/>
            <person name="Calhoun S."/>
            <person name="Haridas S."/>
            <person name="Kuo A."/>
            <person name="Mondo S."/>
            <person name="Pangilinan J."/>
            <person name="Riley R."/>
            <person name="LaButti K."/>
            <person name="Andreopoulos B."/>
            <person name="Lipzen A."/>
            <person name="Chen C."/>
            <person name="Yanf M."/>
            <person name="Daum C."/>
            <person name="Ng V."/>
            <person name="Clum A."/>
            <person name="Steindorff A."/>
            <person name="Ohm R."/>
            <person name="Martin F."/>
            <person name="Silar P."/>
            <person name="Natvig D."/>
            <person name="Lalanne C."/>
            <person name="Gautier V."/>
            <person name="Ament-velasquez S.L."/>
            <person name="Kruys A."/>
            <person name="Hutchinson M.I."/>
            <person name="Powell A.J."/>
            <person name="Barry K."/>
            <person name="Miller A.N."/>
            <person name="Grigoriev I.V."/>
            <person name="Debuchy R."/>
            <person name="Gladieux P."/>
            <person name="Thoren M.H."/>
            <person name="Johannesson H."/>
        </authorList>
    </citation>
    <scope>NUCLEOTIDE SEQUENCE</scope>
    <source>
        <strain evidence="6">SMH3187-1</strain>
    </source>
</reference>
<evidence type="ECO:0000256" key="4">
    <source>
        <dbReference type="ARBA" id="ARBA00023136"/>
    </source>
</evidence>
<dbReference type="PANTHER" id="PTHR11785:SF353">
    <property type="entry name" value="METHIONINE TRANSPORTER (EUROFUNG)"/>
    <property type="match status" value="1"/>
</dbReference>
<evidence type="ECO:0000256" key="1">
    <source>
        <dbReference type="ARBA" id="ARBA00004141"/>
    </source>
</evidence>
<feature type="transmembrane region" description="Helical" evidence="5">
    <location>
        <begin position="282"/>
        <end position="302"/>
    </location>
</feature>
<dbReference type="Proteomes" id="UP001172155">
    <property type="component" value="Unassembled WGS sequence"/>
</dbReference>
<organism evidence="6 7">
    <name type="scientific">Schizothecium vesticola</name>
    <dbReference type="NCBI Taxonomy" id="314040"/>
    <lineage>
        <taxon>Eukaryota</taxon>
        <taxon>Fungi</taxon>
        <taxon>Dikarya</taxon>
        <taxon>Ascomycota</taxon>
        <taxon>Pezizomycotina</taxon>
        <taxon>Sordariomycetes</taxon>
        <taxon>Sordariomycetidae</taxon>
        <taxon>Sordariales</taxon>
        <taxon>Schizotheciaceae</taxon>
        <taxon>Schizothecium</taxon>
    </lineage>
</organism>
<feature type="transmembrane region" description="Helical" evidence="5">
    <location>
        <begin position="41"/>
        <end position="63"/>
    </location>
</feature>
<keyword evidence="4 5" id="KW-0472">Membrane</keyword>
<keyword evidence="2 5" id="KW-0812">Transmembrane</keyword>
<proteinExistence type="predicted"/>
<dbReference type="InterPro" id="IPR002293">
    <property type="entry name" value="AA/rel_permease1"/>
</dbReference>
<feature type="transmembrane region" description="Helical" evidence="5">
    <location>
        <begin position="322"/>
        <end position="341"/>
    </location>
</feature>
<dbReference type="Pfam" id="PF13520">
    <property type="entry name" value="AA_permease_2"/>
    <property type="match status" value="1"/>
</dbReference>
<evidence type="ECO:0000313" key="7">
    <source>
        <dbReference type="Proteomes" id="UP001172155"/>
    </source>
</evidence>
<evidence type="ECO:0000256" key="2">
    <source>
        <dbReference type="ARBA" id="ARBA00022692"/>
    </source>
</evidence>
<sequence length="445" mass="48914">MKASGSEKPTDEDKGAIIAIASAAITACVLVHLLSRRGGIIINNFFAVLKVVILLVIIILGFMRAGEADLGGGSPKATDNFKLDNSFEDPVNDVPSIANSFLFVLYTYSGWEQPFHVFAEARTPRKKFPKYTLIAIAMTTVLYLLVNVAYFCVIPRDLGEIAIQRNMGVVFFGRVFANDIAKRTMAGVIAISIFGNILVMTFTASRVKQGIAKEGILHFSLVFATSNTTPLGRWQNRNKTMVEGEYLDQTPMAALCLHWFSSVLLVAVTAKLTPTAAYSALISLYSFTFLLIAGFFTAAGLIYLHLRPSLKWSPTFKSPGDWVYAAIYCASCLFGFIACFLKPRSPQTPEIAWYVIPTIALSAPLWGVLCYLGLRVYMGFKGETLVVKRDPVIAQEEGSNEGNDMRWITEIITHEWHHDVAGSLHSPRASLSLQETSSPFGPGRV</sequence>
<comment type="subcellular location">
    <subcellularLocation>
        <location evidence="1">Membrane</location>
        <topology evidence="1">Multi-pass membrane protein</topology>
    </subcellularLocation>
</comment>
<feature type="transmembrane region" description="Helical" evidence="5">
    <location>
        <begin position="15"/>
        <end position="34"/>
    </location>
</feature>
<dbReference type="GO" id="GO:0016020">
    <property type="term" value="C:membrane"/>
    <property type="evidence" value="ECO:0007669"/>
    <property type="project" value="UniProtKB-SubCell"/>
</dbReference>